<name>A0A142VBG1_9CHLR</name>
<evidence type="ECO:0000313" key="1">
    <source>
        <dbReference type="EMBL" id="AMU87173.1"/>
    </source>
</evidence>
<protein>
    <submittedName>
        <fullName evidence="1">Uncharacterized protein</fullName>
    </submittedName>
</protein>
<organism evidence="1 2">
    <name type="scientific">Dehalococcoides mccartyi</name>
    <dbReference type="NCBI Taxonomy" id="61435"/>
    <lineage>
        <taxon>Bacteria</taxon>
        <taxon>Bacillati</taxon>
        <taxon>Chloroflexota</taxon>
        <taxon>Dehalococcoidia</taxon>
        <taxon>Dehalococcoidales</taxon>
        <taxon>Dehalococcoidaceae</taxon>
        <taxon>Dehalococcoides</taxon>
    </lineage>
</organism>
<dbReference type="AlphaFoldDB" id="A0A142VBG1"/>
<dbReference type="RefSeq" id="WP_041223289.1">
    <property type="nucleotide sequence ID" value="NZ_CP011127.1"/>
</dbReference>
<reference evidence="1 2" key="1">
    <citation type="submission" date="2015-03" db="EMBL/GenBank/DDBJ databases">
        <title>Genomic characterization of Dehalococcoides mccartyi strain 11a5, an unusal plasmid-containing chloroethene dechlorinator.</title>
        <authorList>
            <person name="Zhao S."/>
            <person name="Ding C."/>
            <person name="He J."/>
        </authorList>
    </citation>
    <scope>NUCLEOTIDE SEQUENCE [LARGE SCALE GENOMIC DNA]</scope>
    <source>
        <strain evidence="1 2">11a5</strain>
    </source>
</reference>
<accession>A0A142VBG1</accession>
<dbReference type="GeneID" id="23672642"/>
<sequence length="79" mass="8622">MISNTVKEMLNSPDVEKQKLGVVMAMSETMSACVKELGVQEEYRPKVLEMLLSGGETLGVDGSVGVLFSIMDQRKARSN</sequence>
<dbReference type="Proteomes" id="UP000076394">
    <property type="component" value="Chromosome"/>
</dbReference>
<gene>
    <name evidence="1" type="ORF">Dm11a5_1347</name>
</gene>
<evidence type="ECO:0000313" key="2">
    <source>
        <dbReference type="Proteomes" id="UP000076394"/>
    </source>
</evidence>
<dbReference type="PATRIC" id="fig|61435.8.peg.1340"/>
<dbReference type="EMBL" id="CP011127">
    <property type="protein sequence ID" value="AMU87173.1"/>
    <property type="molecule type" value="Genomic_DNA"/>
</dbReference>
<proteinExistence type="predicted"/>